<reference evidence="1" key="2">
    <citation type="submission" date="2018-03" db="EMBL/GenBank/DDBJ databases">
        <title>The Triticum urartu genome reveals the dynamic nature of wheat genome evolution.</title>
        <authorList>
            <person name="Ling H."/>
            <person name="Ma B."/>
            <person name="Shi X."/>
            <person name="Liu H."/>
            <person name="Dong L."/>
            <person name="Sun H."/>
            <person name="Cao Y."/>
            <person name="Gao Q."/>
            <person name="Zheng S."/>
            <person name="Li Y."/>
            <person name="Yu Y."/>
            <person name="Du H."/>
            <person name="Qi M."/>
            <person name="Li Y."/>
            <person name="Yu H."/>
            <person name="Cui Y."/>
            <person name="Wang N."/>
            <person name="Chen C."/>
            <person name="Wu H."/>
            <person name="Zhao Y."/>
            <person name="Zhang J."/>
            <person name="Li Y."/>
            <person name="Zhou W."/>
            <person name="Zhang B."/>
            <person name="Hu W."/>
            <person name="Eijk M."/>
            <person name="Tang J."/>
            <person name="Witsenboer H."/>
            <person name="Zhao S."/>
            <person name="Li Z."/>
            <person name="Zhang A."/>
            <person name="Wang D."/>
            <person name="Liang C."/>
        </authorList>
    </citation>
    <scope>NUCLEOTIDE SEQUENCE [LARGE SCALE GENOMIC DNA]</scope>
    <source>
        <strain evidence="1">cv. G1812</strain>
    </source>
</reference>
<dbReference type="Proteomes" id="UP000015106">
    <property type="component" value="Chromosome 1"/>
</dbReference>
<evidence type="ECO:0000313" key="1">
    <source>
        <dbReference type="EnsemblPlants" id="TuG1812G0100002856.01.T01.cds385941"/>
    </source>
</evidence>
<dbReference type="Gramene" id="TuG1812G0100002856.01.T01">
    <property type="protein sequence ID" value="TuG1812G0100002856.01.T01.cds385941"/>
    <property type="gene ID" value="TuG1812G0100002856.01"/>
</dbReference>
<evidence type="ECO:0000313" key="2">
    <source>
        <dbReference type="Proteomes" id="UP000015106"/>
    </source>
</evidence>
<dbReference type="AlphaFoldDB" id="A0A8R7K4K9"/>
<protein>
    <recommendedName>
        <fullName evidence="3">Reverse transcriptase domain-containing protein</fullName>
    </recommendedName>
</protein>
<proteinExistence type="predicted"/>
<name>A0A8R7K4K9_TRIUA</name>
<organism evidence="1 2">
    <name type="scientific">Triticum urartu</name>
    <name type="common">Red wild einkorn</name>
    <name type="synonym">Crithodium urartu</name>
    <dbReference type="NCBI Taxonomy" id="4572"/>
    <lineage>
        <taxon>Eukaryota</taxon>
        <taxon>Viridiplantae</taxon>
        <taxon>Streptophyta</taxon>
        <taxon>Embryophyta</taxon>
        <taxon>Tracheophyta</taxon>
        <taxon>Spermatophyta</taxon>
        <taxon>Magnoliopsida</taxon>
        <taxon>Liliopsida</taxon>
        <taxon>Poales</taxon>
        <taxon>Poaceae</taxon>
        <taxon>BOP clade</taxon>
        <taxon>Pooideae</taxon>
        <taxon>Triticodae</taxon>
        <taxon>Triticeae</taxon>
        <taxon>Triticinae</taxon>
        <taxon>Triticum</taxon>
    </lineage>
</organism>
<dbReference type="PANTHER" id="PTHR31635">
    <property type="entry name" value="REVERSE TRANSCRIPTASE DOMAIN-CONTAINING PROTEIN-RELATED"/>
    <property type="match status" value="1"/>
</dbReference>
<sequence>KKEIVIFKVDFEKAFDKINYGAILFMLKHMGFGEKWIRWINNILQTASASVILNGVPGKKINCKCGVR</sequence>
<keyword evidence="2" id="KW-1185">Reference proteome</keyword>
<reference evidence="2" key="1">
    <citation type="journal article" date="2013" name="Nature">
        <title>Draft genome of the wheat A-genome progenitor Triticum urartu.</title>
        <authorList>
            <person name="Ling H.Q."/>
            <person name="Zhao S."/>
            <person name="Liu D."/>
            <person name="Wang J."/>
            <person name="Sun H."/>
            <person name="Zhang C."/>
            <person name="Fan H."/>
            <person name="Li D."/>
            <person name="Dong L."/>
            <person name="Tao Y."/>
            <person name="Gao C."/>
            <person name="Wu H."/>
            <person name="Li Y."/>
            <person name="Cui Y."/>
            <person name="Guo X."/>
            <person name="Zheng S."/>
            <person name="Wang B."/>
            <person name="Yu K."/>
            <person name="Liang Q."/>
            <person name="Yang W."/>
            <person name="Lou X."/>
            <person name="Chen J."/>
            <person name="Feng M."/>
            <person name="Jian J."/>
            <person name="Zhang X."/>
            <person name="Luo G."/>
            <person name="Jiang Y."/>
            <person name="Liu J."/>
            <person name="Wang Z."/>
            <person name="Sha Y."/>
            <person name="Zhang B."/>
            <person name="Wu H."/>
            <person name="Tang D."/>
            <person name="Shen Q."/>
            <person name="Xue P."/>
            <person name="Zou S."/>
            <person name="Wang X."/>
            <person name="Liu X."/>
            <person name="Wang F."/>
            <person name="Yang Y."/>
            <person name="An X."/>
            <person name="Dong Z."/>
            <person name="Zhang K."/>
            <person name="Zhang X."/>
            <person name="Luo M.C."/>
            <person name="Dvorak J."/>
            <person name="Tong Y."/>
            <person name="Wang J."/>
            <person name="Yang H."/>
            <person name="Li Z."/>
            <person name="Wang D."/>
            <person name="Zhang A."/>
            <person name="Wang J."/>
        </authorList>
    </citation>
    <scope>NUCLEOTIDE SEQUENCE</scope>
    <source>
        <strain evidence="2">cv. G1812</strain>
    </source>
</reference>
<evidence type="ECO:0008006" key="3">
    <source>
        <dbReference type="Google" id="ProtNLM"/>
    </source>
</evidence>
<dbReference type="PANTHER" id="PTHR31635:SF196">
    <property type="entry name" value="REVERSE TRANSCRIPTASE DOMAIN-CONTAINING PROTEIN-RELATED"/>
    <property type="match status" value="1"/>
</dbReference>
<accession>A0A8R7K4K9</accession>
<reference evidence="1" key="3">
    <citation type="submission" date="2022-06" db="UniProtKB">
        <authorList>
            <consortium name="EnsemblPlants"/>
        </authorList>
    </citation>
    <scope>IDENTIFICATION</scope>
</reference>
<dbReference type="EnsemblPlants" id="TuG1812G0100002856.01.T01">
    <property type="protein sequence ID" value="TuG1812G0100002856.01.T01.cds385941"/>
    <property type="gene ID" value="TuG1812G0100002856.01"/>
</dbReference>